<proteinExistence type="predicted"/>
<dbReference type="RefSeq" id="WP_013220551.1">
    <property type="nucleotide sequence ID" value="NC_014315.1"/>
</dbReference>
<dbReference type="OrthoDB" id="6400609at2"/>
<dbReference type="AlphaFoldDB" id="D8K6D2"/>
<evidence type="ECO:0000313" key="2">
    <source>
        <dbReference type="Proteomes" id="UP000000393"/>
    </source>
</evidence>
<dbReference type="STRING" id="105559.Nwat_1561"/>
<evidence type="ECO:0008006" key="3">
    <source>
        <dbReference type="Google" id="ProtNLM"/>
    </source>
</evidence>
<gene>
    <name evidence="1" type="ordered locus">Nwat_1561</name>
</gene>
<sequence>MPIDRQPAKDPRTVARDIPGIFDTMFPQLTPSLVAHFNSKIISFSDCQSVPDDLVQTSDLNRAMLFEVAFARGEQIIAGIEKADWNACLNTALKRQRKYFDAKLPETLLEADKKVAEWVARNLAIMLTYIQERAKTRSLIRSPKIPGYQWITSGYGDFSLGTRIIEVKCTNKKFSASDYRQIVMYWLLSYASSIESDTPEWTNGILINPRLNYIFEFFFDDMLAVIGAGRSKLELLELFSSMVSEHSLRMLASLNQQ</sequence>
<keyword evidence="2" id="KW-1185">Reference proteome</keyword>
<dbReference type="EMBL" id="CP002086">
    <property type="protein sequence ID" value="ADJ28459.1"/>
    <property type="molecule type" value="Genomic_DNA"/>
</dbReference>
<dbReference type="HOGENOM" id="CLU_1109850_0_0_6"/>
<accession>D8K6D2</accession>
<dbReference type="Proteomes" id="UP000000393">
    <property type="component" value="Chromosome"/>
</dbReference>
<name>D8K6D2_NITWC</name>
<dbReference type="KEGG" id="nwa:Nwat_1561"/>
<reference evidence="1 2" key="1">
    <citation type="submission" date="2010-06" db="EMBL/GenBank/DDBJ databases">
        <title>Complete sequence of chromosome of Nitrosococcus watsoni C-113.</title>
        <authorList>
            <consortium name="US DOE Joint Genome Institute"/>
            <person name="Lucas S."/>
            <person name="Copeland A."/>
            <person name="Lapidus A."/>
            <person name="Cheng J.-F."/>
            <person name="Bruce D."/>
            <person name="Goodwin L."/>
            <person name="Pitluck S."/>
            <person name="Malfatti S.A."/>
            <person name="Chain P.S.G."/>
            <person name="Land M."/>
            <person name="Hauser L."/>
            <person name="Kyrpides N."/>
            <person name="Ivanova N."/>
            <person name="Cambell M.A."/>
            <person name="Heidelberg J.F."/>
            <person name="Klotz M.G."/>
            <person name="Woyke T."/>
        </authorList>
    </citation>
    <scope>NUCLEOTIDE SEQUENCE [LARGE SCALE GENOMIC DNA]</scope>
    <source>
        <strain evidence="1 2">C-113</strain>
    </source>
</reference>
<organism evidence="1 2">
    <name type="scientific">Nitrosococcus watsoni (strain C-113)</name>
    <dbReference type="NCBI Taxonomy" id="105559"/>
    <lineage>
        <taxon>Bacteria</taxon>
        <taxon>Pseudomonadati</taxon>
        <taxon>Pseudomonadota</taxon>
        <taxon>Gammaproteobacteria</taxon>
        <taxon>Chromatiales</taxon>
        <taxon>Chromatiaceae</taxon>
        <taxon>Nitrosococcus</taxon>
    </lineage>
</organism>
<evidence type="ECO:0000313" key="1">
    <source>
        <dbReference type="EMBL" id="ADJ28459.1"/>
    </source>
</evidence>
<protein>
    <recommendedName>
        <fullName evidence="3">Restriction endonuclease</fullName>
    </recommendedName>
</protein>